<dbReference type="GO" id="GO:0003905">
    <property type="term" value="F:alkylbase DNA N-glycosylase activity"/>
    <property type="evidence" value="ECO:0007669"/>
    <property type="project" value="InterPro"/>
</dbReference>
<dbReference type="Gene3D" id="3.10.300.10">
    <property type="entry name" value="Methylpurine-DNA glycosylase (MPG)"/>
    <property type="match status" value="1"/>
</dbReference>
<keyword evidence="7" id="KW-1185">Reference proteome</keyword>
<proteinExistence type="inferred from homology"/>
<dbReference type="SUPFAM" id="SSF50486">
    <property type="entry name" value="FMT C-terminal domain-like"/>
    <property type="match status" value="1"/>
</dbReference>
<keyword evidence="2 5" id="KW-0227">DNA damage</keyword>
<dbReference type="InterPro" id="IPR003180">
    <property type="entry name" value="MPG"/>
</dbReference>
<keyword evidence="3 5" id="KW-0378">Hydrolase</keyword>
<gene>
    <name evidence="6" type="ORF">Dia5BBH33_12880</name>
</gene>
<accession>A0A8D4UUR2</accession>
<comment type="similarity">
    <text evidence="1 5">Belongs to the DNA glycosylase MPG family.</text>
</comment>
<protein>
    <recommendedName>
        <fullName evidence="5">Putative 3-methyladenine DNA glycosylase</fullName>
        <ecNumber evidence="5">3.2.2.-</ecNumber>
    </recommendedName>
</protein>
<dbReference type="GO" id="GO:0003677">
    <property type="term" value="F:DNA binding"/>
    <property type="evidence" value="ECO:0007669"/>
    <property type="project" value="InterPro"/>
</dbReference>
<evidence type="ECO:0000256" key="1">
    <source>
        <dbReference type="ARBA" id="ARBA00009232"/>
    </source>
</evidence>
<dbReference type="OrthoDB" id="9794313at2"/>
<dbReference type="FunFam" id="3.10.300.10:FF:000001">
    <property type="entry name" value="Putative 3-methyladenine DNA glycosylase"/>
    <property type="match status" value="1"/>
</dbReference>
<dbReference type="NCBIfam" id="NF002003">
    <property type="entry name" value="PRK00802.1-3"/>
    <property type="match status" value="1"/>
</dbReference>
<dbReference type="KEGG" id="dho:Dia5BBH33_12880"/>
<organism evidence="6 7">
    <name type="scientific">Dialister hominis</name>
    <dbReference type="NCBI Taxonomy" id="2582419"/>
    <lineage>
        <taxon>Bacteria</taxon>
        <taxon>Bacillati</taxon>
        <taxon>Bacillota</taxon>
        <taxon>Negativicutes</taxon>
        <taxon>Veillonellales</taxon>
        <taxon>Veillonellaceae</taxon>
        <taxon>Dialister</taxon>
    </lineage>
</organism>
<evidence type="ECO:0000313" key="7">
    <source>
        <dbReference type="Proteomes" id="UP000320585"/>
    </source>
</evidence>
<evidence type="ECO:0000256" key="3">
    <source>
        <dbReference type="ARBA" id="ARBA00022801"/>
    </source>
</evidence>
<dbReference type="AlphaFoldDB" id="A0A8D4UUR2"/>
<evidence type="ECO:0000313" key="6">
    <source>
        <dbReference type="EMBL" id="BBK25353.1"/>
    </source>
</evidence>
<dbReference type="InterPro" id="IPR036995">
    <property type="entry name" value="MPG_sf"/>
</dbReference>
<name>A0A8D4UUR2_9FIRM</name>
<dbReference type="InterPro" id="IPR011034">
    <property type="entry name" value="Formyl_transferase-like_C_sf"/>
</dbReference>
<dbReference type="PANTHER" id="PTHR10429">
    <property type="entry name" value="DNA-3-METHYLADENINE GLYCOSYLASE"/>
    <property type="match status" value="1"/>
</dbReference>
<dbReference type="GeneID" id="92716515"/>
<dbReference type="EMBL" id="AP019697">
    <property type="protein sequence ID" value="BBK25353.1"/>
    <property type="molecule type" value="Genomic_DNA"/>
</dbReference>
<sequence>MKWVREDFLGDSVETAKKLIGAVLVHRSPDGITAGRIVECEAYGGIWRGHEDDGAHAFKGLTPRTRVIFGEGGHAYLYLIYGMYTCLNVVCGHEGEGTSVLLRALEPLDGIDLMKERRHTDKMKLLASGPGRLTQAMGLNKSFYGTDLTGDTLWIESRNDGPYPVKRSKRINIDYARYGKSFPWRFTLEGSPFITKK</sequence>
<dbReference type="NCBIfam" id="TIGR00567">
    <property type="entry name" value="3mg"/>
    <property type="match status" value="1"/>
</dbReference>
<dbReference type="GO" id="GO:0006284">
    <property type="term" value="P:base-excision repair"/>
    <property type="evidence" value="ECO:0007669"/>
    <property type="project" value="InterPro"/>
</dbReference>
<dbReference type="HAMAP" id="MF_00527">
    <property type="entry name" value="3MGH"/>
    <property type="match status" value="1"/>
</dbReference>
<reference evidence="7" key="1">
    <citation type="submission" date="2019-05" db="EMBL/GenBank/DDBJ databases">
        <title>Complete genome sequencing of Dialister sp. strain 5BBH33.</title>
        <authorList>
            <person name="Sakamoto M."/>
            <person name="Murakami T."/>
            <person name="Mori H."/>
        </authorList>
    </citation>
    <scope>NUCLEOTIDE SEQUENCE [LARGE SCALE GENOMIC DNA]</scope>
    <source>
        <strain evidence="7">5BBH33</strain>
    </source>
</reference>
<dbReference type="PANTHER" id="PTHR10429:SF0">
    <property type="entry name" value="DNA-3-METHYLADENINE GLYCOSYLASE"/>
    <property type="match status" value="1"/>
</dbReference>
<keyword evidence="4 5" id="KW-0234">DNA repair</keyword>
<dbReference type="EC" id="3.2.2.-" evidence="5"/>
<dbReference type="RefSeq" id="WP_108850804.1">
    <property type="nucleotide sequence ID" value="NZ_AP019697.1"/>
</dbReference>
<evidence type="ECO:0000256" key="4">
    <source>
        <dbReference type="ARBA" id="ARBA00023204"/>
    </source>
</evidence>
<dbReference type="Proteomes" id="UP000320585">
    <property type="component" value="Chromosome"/>
</dbReference>
<dbReference type="CDD" id="cd00540">
    <property type="entry name" value="AAG"/>
    <property type="match status" value="1"/>
</dbReference>
<evidence type="ECO:0000256" key="2">
    <source>
        <dbReference type="ARBA" id="ARBA00022763"/>
    </source>
</evidence>
<dbReference type="Pfam" id="PF02245">
    <property type="entry name" value="Pur_DNA_glyco"/>
    <property type="match status" value="1"/>
</dbReference>
<evidence type="ECO:0000256" key="5">
    <source>
        <dbReference type="HAMAP-Rule" id="MF_00527"/>
    </source>
</evidence>